<sequence>MPGSRRWGMPREPLKPRAWMPSQAPHSAVLDFCLQTLVSGDGAWLCPAGPYDGILRGDEPRSCASDSLMVTAVAWGALLTQAETICRGSPMVRILTVAKWPSSGPRSGSRFWV</sequence>
<proteinExistence type="predicted"/>
<gene>
    <name evidence="1" type="ORF">M431DRAFT_403282</name>
</gene>
<organism evidence="1 2">
    <name type="scientific">Trichoderma harzianum CBS 226.95</name>
    <dbReference type="NCBI Taxonomy" id="983964"/>
    <lineage>
        <taxon>Eukaryota</taxon>
        <taxon>Fungi</taxon>
        <taxon>Dikarya</taxon>
        <taxon>Ascomycota</taxon>
        <taxon>Pezizomycotina</taxon>
        <taxon>Sordariomycetes</taxon>
        <taxon>Hypocreomycetidae</taxon>
        <taxon>Hypocreales</taxon>
        <taxon>Hypocreaceae</taxon>
        <taxon>Trichoderma</taxon>
    </lineage>
</organism>
<accession>A0A2T4AF36</accession>
<dbReference type="EMBL" id="KZ679679">
    <property type="protein sequence ID" value="PTB55538.1"/>
    <property type="molecule type" value="Genomic_DNA"/>
</dbReference>
<name>A0A2T4AF36_TRIHA</name>
<dbReference type="RefSeq" id="XP_024775215.1">
    <property type="nucleotide sequence ID" value="XM_024914882.1"/>
</dbReference>
<dbReference type="Proteomes" id="UP000241690">
    <property type="component" value="Unassembled WGS sequence"/>
</dbReference>
<dbReference type="AlphaFoldDB" id="A0A2T4AF36"/>
<dbReference type="GeneID" id="36623448"/>
<keyword evidence="2" id="KW-1185">Reference proteome</keyword>
<reference evidence="1 2" key="1">
    <citation type="submission" date="2016-07" db="EMBL/GenBank/DDBJ databases">
        <title>Multiple horizontal gene transfer events from other fungi enriched the ability of initially mycotrophic Trichoderma (Ascomycota) to feed on dead plant biomass.</title>
        <authorList>
            <consortium name="DOE Joint Genome Institute"/>
            <person name="Aerts A."/>
            <person name="Atanasova L."/>
            <person name="Chenthamara K."/>
            <person name="Zhang J."/>
            <person name="Grujic M."/>
            <person name="Henrissat B."/>
            <person name="Kuo A."/>
            <person name="Salamov A."/>
            <person name="Lipzen A."/>
            <person name="Labutti K."/>
            <person name="Barry K."/>
            <person name="Miao Y."/>
            <person name="Rahimi M.J."/>
            <person name="Shen Q."/>
            <person name="Grigoriev I.V."/>
            <person name="Kubicek C.P."/>
            <person name="Druzhinina I.S."/>
        </authorList>
    </citation>
    <scope>NUCLEOTIDE SEQUENCE [LARGE SCALE GENOMIC DNA]</scope>
    <source>
        <strain evidence="1 2">CBS 226.95</strain>
    </source>
</reference>
<evidence type="ECO:0000313" key="1">
    <source>
        <dbReference type="EMBL" id="PTB55538.1"/>
    </source>
</evidence>
<protein>
    <submittedName>
        <fullName evidence="1">Uncharacterized protein</fullName>
    </submittedName>
</protein>
<evidence type="ECO:0000313" key="2">
    <source>
        <dbReference type="Proteomes" id="UP000241690"/>
    </source>
</evidence>